<dbReference type="FunFam" id="3.40.50.300:FF:001418">
    <property type="entry name" value="Heparan sulfate 2-o-sulfotransferase"/>
    <property type="match status" value="1"/>
</dbReference>
<evidence type="ECO:0000256" key="1">
    <source>
        <dbReference type="ARBA" id="ARBA00004323"/>
    </source>
</evidence>
<evidence type="ECO:0000256" key="5">
    <source>
        <dbReference type="ARBA" id="ARBA00022692"/>
    </source>
</evidence>
<proteinExistence type="inferred from homology"/>
<evidence type="ECO:0000256" key="10">
    <source>
        <dbReference type="ARBA" id="ARBA00023157"/>
    </source>
</evidence>
<evidence type="ECO:0000256" key="11">
    <source>
        <dbReference type="ARBA" id="ARBA00023180"/>
    </source>
</evidence>
<accession>A0A9P0DIG6</accession>
<keyword evidence="11" id="KW-0325">Glycoprotein</keyword>
<comment type="subcellular location">
    <subcellularLocation>
        <location evidence="1">Golgi apparatus membrane</location>
        <topology evidence="1">Single-pass type II membrane protein</topology>
    </subcellularLocation>
</comment>
<reference evidence="13" key="2">
    <citation type="submission" date="2022-10" db="EMBL/GenBank/DDBJ databases">
        <authorList>
            <consortium name="ENA_rothamsted_submissions"/>
            <consortium name="culmorum"/>
            <person name="King R."/>
        </authorList>
    </citation>
    <scope>NUCLEOTIDE SEQUENCE</scope>
</reference>
<dbReference type="PANTHER" id="PTHR12129">
    <property type="entry name" value="HEPARAN SULFATE 2-O-SULFOTRANSFERASE"/>
    <property type="match status" value="1"/>
</dbReference>
<keyword evidence="8" id="KW-0333">Golgi apparatus</keyword>
<dbReference type="OrthoDB" id="10019582at2759"/>
<feature type="transmembrane region" description="Helical" evidence="12">
    <location>
        <begin position="7"/>
        <end position="26"/>
    </location>
</feature>
<dbReference type="Proteomes" id="UP001153737">
    <property type="component" value="Chromosome 10"/>
</dbReference>
<keyword evidence="10" id="KW-1015">Disulfide bond</keyword>
<sequence length="336" mass="39463">MFSTSKLGYILVIIIFMGSVAILYQIQLTRLHDKLIILEHHQEKFQSKEKQILKKPTLTDDDQLILYNRVPKTGSTSFVGVAYDLCKKNKFHVLHVNITANSHVVTLENQVKFATNVSNWESMKPALYHGHFAFLDFSKFGMPKPLFINLIRKPLERFVSYYYFVRYGDNFRPYLVRKKHGNTVTFDECVEKQLSDCDPNNMWLQIPFFCGHSANCWKPGNKWALNEAKKNLANNYFLVGITEELQDFIQVLELSLPKFFKGASDHYLSSNKSHLRRTVQKDLPTEETVDKIKASPVWQMENELYEFAVEQFHFTRKSLLRNKEQQVMYEKIRPKM</sequence>
<gene>
    <name evidence="13" type="ORF">PHAECO_LOCUS1938</name>
</gene>
<dbReference type="InterPro" id="IPR005331">
    <property type="entry name" value="Sulfotransferase"/>
</dbReference>
<evidence type="ECO:0000313" key="13">
    <source>
        <dbReference type="EMBL" id="CAH1118043.1"/>
    </source>
</evidence>
<name>A0A9P0DIG6_PHACE</name>
<dbReference type="GO" id="GO:0000139">
    <property type="term" value="C:Golgi membrane"/>
    <property type="evidence" value="ECO:0007669"/>
    <property type="project" value="UniProtKB-SubCell"/>
</dbReference>
<reference evidence="13" key="1">
    <citation type="submission" date="2022-01" db="EMBL/GenBank/DDBJ databases">
        <authorList>
            <person name="King R."/>
        </authorList>
    </citation>
    <scope>NUCLEOTIDE SEQUENCE</scope>
</reference>
<keyword evidence="4" id="KW-0808">Transferase</keyword>
<dbReference type="PANTHER" id="PTHR12129:SF17">
    <property type="entry name" value="HEPARAN SULFATE 2-O-SULFOTRANSFERASE 1"/>
    <property type="match status" value="1"/>
</dbReference>
<dbReference type="GO" id="GO:0015012">
    <property type="term" value="P:heparan sulfate proteoglycan biosynthetic process"/>
    <property type="evidence" value="ECO:0007669"/>
    <property type="project" value="UniProtKB-ARBA"/>
</dbReference>
<dbReference type="EMBL" id="OU896716">
    <property type="protein sequence ID" value="CAH1118043.1"/>
    <property type="molecule type" value="Genomic_DNA"/>
</dbReference>
<evidence type="ECO:0000256" key="7">
    <source>
        <dbReference type="ARBA" id="ARBA00022989"/>
    </source>
</evidence>
<dbReference type="InterPro" id="IPR027417">
    <property type="entry name" value="P-loop_NTPase"/>
</dbReference>
<comment type="similarity">
    <text evidence="2">Belongs to the sulfotransferase 3 family.</text>
</comment>
<evidence type="ECO:0000256" key="8">
    <source>
        <dbReference type="ARBA" id="ARBA00023034"/>
    </source>
</evidence>
<dbReference type="SUPFAM" id="SSF52540">
    <property type="entry name" value="P-loop containing nucleoside triphosphate hydrolases"/>
    <property type="match status" value="1"/>
</dbReference>
<keyword evidence="14" id="KW-1185">Reference proteome</keyword>
<keyword evidence="5 12" id="KW-0812">Transmembrane</keyword>
<dbReference type="AlphaFoldDB" id="A0A9P0DIG6"/>
<evidence type="ECO:0000256" key="2">
    <source>
        <dbReference type="ARBA" id="ARBA00010569"/>
    </source>
</evidence>
<protein>
    <submittedName>
        <fullName evidence="13">Uncharacterized protein</fullName>
    </submittedName>
</protein>
<organism evidence="13 14">
    <name type="scientific">Phaedon cochleariae</name>
    <name type="common">Mustard beetle</name>
    <dbReference type="NCBI Taxonomy" id="80249"/>
    <lineage>
        <taxon>Eukaryota</taxon>
        <taxon>Metazoa</taxon>
        <taxon>Ecdysozoa</taxon>
        <taxon>Arthropoda</taxon>
        <taxon>Hexapoda</taxon>
        <taxon>Insecta</taxon>
        <taxon>Pterygota</taxon>
        <taxon>Neoptera</taxon>
        <taxon>Endopterygota</taxon>
        <taxon>Coleoptera</taxon>
        <taxon>Polyphaga</taxon>
        <taxon>Cucujiformia</taxon>
        <taxon>Chrysomeloidea</taxon>
        <taxon>Chrysomelidae</taxon>
        <taxon>Chrysomelinae</taxon>
        <taxon>Chrysomelini</taxon>
        <taxon>Phaedon</taxon>
    </lineage>
</organism>
<keyword evidence="9 12" id="KW-0472">Membrane</keyword>
<evidence type="ECO:0000256" key="4">
    <source>
        <dbReference type="ARBA" id="ARBA00022679"/>
    </source>
</evidence>
<comment type="subunit">
    <text evidence="3">Homotrimer.</text>
</comment>
<keyword evidence="6" id="KW-0735">Signal-anchor</keyword>
<evidence type="ECO:0000313" key="14">
    <source>
        <dbReference type="Proteomes" id="UP001153737"/>
    </source>
</evidence>
<dbReference type="InterPro" id="IPR007734">
    <property type="entry name" value="Heparan_SO4_2-O-STrfase"/>
</dbReference>
<evidence type="ECO:0000256" key="12">
    <source>
        <dbReference type="SAM" id="Phobius"/>
    </source>
</evidence>
<dbReference type="Pfam" id="PF03567">
    <property type="entry name" value="Sulfotransfer_2"/>
    <property type="match status" value="1"/>
</dbReference>
<evidence type="ECO:0000256" key="3">
    <source>
        <dbReference type="ARBA" id="ARBA00011233"/>
    </source>
</evidence>
<evidence type="ECO:0000256" key="6">
    <source>
        <dbReference type="ARBA" id="ARBA00022968"/>
    </source>
</evidence>
<evidence type="ECO:0000256" key="9">
    <source>
        <dbReference type="ARBA" id="ARBA00023136"/>
    </source>
</evidence>
<dbReference type="GO" id="GO:0004394">
    <property type="term" value="F:heparan sulfate 2-sulfotransferase activity"/>
    <property type="evidence" value="ECO:0007669"/>
    <property type="project" value="UniProtKB-ARBA"/>
</dbReference>
<keyword evidence="7 12" id="KW-1133">Transmembrane helix</keyword>
<dbReference type="Gene3D" id="3.40.50.300">
    <property type="entry name" value="P-loop containing nucleotide triphosphate hydrolases"/>
    <property type="match status" value="1"/>
</dbReference>